<dbReference type="SUPFAM" id="SSF49879">
    <property type="entry name" value="SMAD/FHA domain"/>
    <property type="match status" value="2"/>
</dbReference>
<keyword evidence="2" id="KW-1133">Transmembrane helix</keyword>
<dbReference type="InterPro" id="IPR008984">
    <property type="entry name" value="SMAD_FHA_dom_sf"/>
</dbReference>
<dbReference type="Pfam" id="PF23863">
    <property type="entry name" value="CdsD_PD1"/>
    <property type="match status" value="1"/>
</dbReference>
<organism evidence="4 5">
    <name type="scientific">Simkania negevensis</name>
    <dbReference type="NCBI Taxonomy" id="83561"/>
    <lineage>
        <taxon>Bacteria</taxon>
        <taxon>Pseudomonadati</taxon>
        <taxon>Chlamydiota</taxon>
        <taxon>Chlamydiia</taxon>
        <taxon>Parachlamydiales</taxon>
        <taxon>Simkaniaceae</taxon>
        <taxon>Simkania</taxon>
    </lineage>
</organism>
<dbReference type="PROSITE" id="PS50006">
    <property type="entry name" value="FHA_DOMAIN"/>
    <property type="match status" value="1"/>
</dbReference>
<dbReference type="Pfam" id="PF16697">
    <property type="entry name" value="Yop-YscD_cpl"/>
    <property type="match status" value="2"/>
</dbReference>
<sequence length="649" mass="71344">MTGKLVGLEGNVVEGMELSFDQGNRWVVGSDAASCDFVVDDPEVAPVHFVVEKIEDRYLVDNLDMDNPVTINGEASEDPAPLANGDELRVGSALFTFVQNEADIEAEPEKEAEPELESEPEPEPEEEEAEELPVVEEEASPAEETAEETAEEAAAEEEEITAEEEEAAVEAVEEEEIEQPPPFQINLEGTGRFLLKVLTGPNSGAEFPLQPGRSYLLGSDALACDVVFYDLSVSRQHARVTVDDSGNVVVEDLDSRNGVIVDGSLIQQREEGPAGRVITLGTTSLIVLDREAKAETVVADLPIPEKEAPLLAKEEKKEEEKSVVAENLITVEELEQKVKDEEALETVRKQTRLGGILLIVALIIVGVFVVIALISLFTQEEVKITPRDYQKEIVVALRTFPGVTHTYNSSTRQLFLVGHVLTGAEEMEMLYNLRGVKFLSSIENNVIIDAYVWKEYNILLAKNPNWKGVSLQAANPGLFSLSGYLKSEDELQSIKDYFNLHFPYIDRLQYNVVVEETLHQQVLLLLQDHAFNNVSVALASGELALSGYINKSRTGEFASLLTSLGLVPGIRSIKDLVAKVDSDQSAINITSQYTVQGYASHGQVSISVMIDGEIRSRGDVINEMVITSITPHAVLLEKGGMKYKIEYKE</sequence>
<evidence type="ECO:0000313" key="5">
    <source>
        <dbReference type="Proteomes" id="UP000722121"/>
    </source>
</evidence>
<gene>
    <name evidence="4" type="primary">sctD</name>
    <name evidence="4" type="ORF">JYU14_02845</name>
</gene>
<dbReference type="InterPro" id="IPR056285">
    <property type="entry name" value="CdsD_PD1"/>
</dbReference>
<proteinExistence type="predicted"/>
<feature type="domain" description="FHA" evidence="3">
    <location>
        <begin position="215"/>
        <end position="266"/>
    </location>
</feature>
<dbReference type="EMBL" id="JAFITR010000050">
    <property type="protein sequence ID" value="MBN4067000.1"/>
    <property type="molecule type" value="Genomic_DNA"/>
</dbReference>
<dbReference type="Gene3D" id="2.60.200.20">
    <property type="match status" value="2"/>
</dbReference>
<feature type="compositionally biased region" description="Acidic residues" evidence="1">
    <location>
        <begin position="114"/>
        <end position="178"/>
    </location>
</feature>
<dbReference type="InterPro" id="IPR032030">
    <property type="entry name" value="YscD_cytoplasmic_dom"/>
</dbReference>
<evidence type="ECO:0000313" key="4">
    <source>
        <dbReference type="EMBL" id="MBN4067000.1"/>
    </source>
</evidence>
<name>A0ABS3AQJ4_9BACT</name>
<feature type="region of interest" description="Disordered" evidence="1">
    <location>
        <begin position="104"/>
        <end position="185"/>
    </location>
</feature>
<evidence type="ECO:0000256" key="1">
    <source>
        <dbReference type="SAM" id="MobiDB-lite"/>
    </source>
</evidence>
<accession>A0ABS3AQJ4</accession>
<reference evidence="4 5" key="1">
    <citation type="submission" date="2021-02" db="EMBL/GenBank/DDBJ databases">
        <title>Activity-based single-cell genomes from oceanic crustal fluid captures similar information to metagenomic and metatranscriptomic surveys with orders of magnitude less sampling.</title>
        <authorList>
            <person name="D'Angelo T.S."/>
            <person name="Orcutt B.N."/>
        </authorList>
    </citation>
    <scope>NUCLEOTIDE SEQUENCE [LARGE SCALE GENOMIC DNA]</scope>
    <source>
        <strain evidence="4">AH-315-G07</strain>
    </source>
</reference>
<dbReference type="InterPro" id="IPR000253">
    <property type="entry name" value="FHA_dom"/>
</dbReference>
<feature type="transmembrane region" description="Helical" evidence="2">
    <location>
        <begin position="356"/>
        <end position="377"/>
    </location>
</feature>
<protein>
    <submittedName>
        <fullName evidence="4">Type III secretion system inner membrane ring subunit SctD</fullName>
    </submittedName>
</protein>
<dbReference type="Pfam" id="PF23862">
    <property type="entry name" value="CdsD_C"/>
    <property type="match status" value="1"/>
</dbReference>
<dbReference type="SMART" id="SM00240">
    <property type="entry name" value="FHA"/>
    <property type="match status" value="2"/>
</dbReference>
<dbReference type="Pfam" id="PF22598">
    <property type="entry name" value="CdsD_PD2"/>
    <property type="match status" value="1"/>
</dbReference>
<dbReference type="InterPro" id="IPR050923">
    <property type="entry name" value="Cell_Proc_Reg/RNA_Proc"/>
</dbReference>
<keyword evidence="5" id="KW-1185">Reference proteome</keyword>
<evidence type="ECO:0000259" key="3">
    <source>
        <dbReference type="PROSITE" id="PS50006"/>
    </source>
</evidence>
<dbReference type="InterPro" id="IPR056283">
    <property type="entry name" value="CdsD_C"/>
</dbReference>
<dbReference type="NCBIfam" id="TIGR02500">
    <property type="entry name" value="type_III_yscD"/>
    <property type="match status" value="1"/>
</dbReference>
<dbReference type="InterPro" id="IPR054376">
    <property type="entry name" value="CdsD_PD2"/>
</dbReference>
<dbReference type="CDD" id="cd00060">
    <property type="entry name" value="FHA"/>
    <property type="match status" value="1"/>
</dbReference>
<comment type="caution">
    <text evidence="4">The sequence shown here is derived from an EMBL/GenBank/DDBJ whole genome shotgun (WGS) entry which is preliminary data.</text>
</comment>
<keyword evidence="2" id="KW-0472">Membrane</keyword>
<keyword evidence="2" id="KW-0812">Transmembrane</keyword>
<evidence type="ECO:0000256" key="2">
    <source>
        <dbReference type="SAM" id="Phobius"/>
    </source>
</evidence>
<dbReference type="Proteomes" id="UP000722121">
    <property type="component" value="Unassembled WGS sequence"/>
</dbReference>
<dbReference type="InterPro" id="IPR012843">
    <property type="entry name" value="YscD"/>
</dbReference>
<dbReference type="PANTHER" id="PTHR23308">
    <property type="entry name" value="NUCLEAR INHIBITOR OF PROTEIN PHOSPHATASE-1"/>
    <property type="match status" value="1"/>
</dbReference>